<keyword evidence="1" id="KW-0812">Transmembrane</keyword>
<protein>
    <submittedName>
        <fullName evidence="2">Uncharacterized protein</fullName>
    </submittedName>
</protein>
<gene>
    <name evidence="2" type="ORF">ACFO4R_10570</name>
</gene>
<dbReference type="Proteomes" id="UP001595916">
    <property type="component" value="Unassembled WGS sequence"/>
</dbReference>
<feature type="transmembrane region" description="Helical" evidence="1">
    <location>
        <begin position="12"/>
        <end position="31"/>
    </location>
</feature>
<comment type="caution">
    <text evidence="2">The sequence shown here is derived from an EMBL/GenBank/DDBJ whole genome shotgun (WGS) entry which is preliminary data.</text>
</comment>
<keyword evidence="1" id="KW-0472">Membrane</keyword>
<evidence type="ECO:0000313" key="3">
    <source>
        <dbReference type="Proteomes" id="UP001595916"/>
    </source>
</evidence>
<reference evidence="3" key="1">
    <citation type="journal article" date="2019" name="Int. J. Syst. Evol. Microbiol.">
        <title>The Global Catalogue of Microorganisms (GCM) 10K type strain sequencing project: providing services to taxonomists for standard genome sequencing and annotation.</title>
        <authorList>
            <consortium name="The Broad Institute Genomics Platform"/>
            <consortium name="The Broad Institute Genome Sequencing Center for Infectious Disease"/>
            <person name="Wu L."/>
            <person name="Ma J."/>
        </authorList>
    </citation>
    <scope>NUCLEOTIDE SEQUENCE [LARGE SCALE GENOMIC DNA]</scope>
    <source>
        <strain evidence="3">CCUG 46385</strain>
    </source>
</reference>
<accession>A0ABV9QSM9</accession>
<name>A0ABV9QSM9_9FIRM</name>
<dbReference type="EMBL" id="JBHSHL010000051">
    <property type="protein sequence ID" value="MFC4805514.1"/>
    <property type="molecule type" value="Genomic_DNA"/>
</dbReference>
<sequence length="251" mass="28945">MKNPKSLKIRRYFFAFILFTLPLLAFLVFRYQLAQEDVFVSEYSDDNYFAIKDAFIDTGGRFWNQPDTHIAHRLTFHNEKPLDMTVTIMTPDQKDIRITVPANSTQEYLDNRVKSGRYELDFQNDEGDPRGTFSIQIGRQPFQLPETTSGNTLVLNSSPADTGGREWIQKKSEKAYKLHLQNDREIEMIVTVSEPGREDTRIIVPPKKVEEYVQNNAKKGRYSLDFQTSDGNPKGRVLVEVSETSFPHPSN</sequence>
<keyword evidence="3" id="KW-1185">Reference proteome</keyword>
<proteinExistence type="predicted"/>
<evidence type="ECO:0000256" key="1">
    <source>
        <dbReference type="SAM" id="Phobius"/>
    </source>
</evidence>
<dbReference type="RefSeq" id="WP_379789081.1">
    <property type="nucleotide sequence ID" value="NZ_JBHSHL010000051.1"/>
</dbReference>
<keyword evidence="1" id="KW-1133">Transmembrane helix</keyword>
<organism evidence="2 3">
    <name type="scientific">Filifactor villosus</name>
    <dbReference type="NCBI Taxonomy" id="29374"/>
    <lineage>
        <taxon>Bacteria</taxon>
        <taxon>Bacillati</taxon>
        <taxon>Bacillota</taxon>
        <taxon>Clostridia</taxon>
        <taxon>Peptostreptococcales</taxon>
        <taxon>Filifactoraceae</taxon>
        <taxon>Filifactor</taxon>
    </lineage>
</organism>
<evidence type="ECO:0000313" key="2">
    <source>
        <dbReference type="EMBL" id="MFC4805514.1"/>
    </source>
</evidence>